<dbReference type="STRING" id="326424.FRAAL0648"/>
<dbReference type="HOGENOM" id="CLU_3422871_0_0_11"/>
<dbReference type="AlphaFoldDB" id="Q0RSY2"/>
<dbReference type="KEGG" id="fal:FRAAL0648"/>
<accession>Q0RSY2</accession>
<keyword evidence="2" id="KW-1185">Reference proteome</keyword>
<name>Q0RSY2_FRAAA</name>
<dbReference type="EMBL" id="CT573213">
    <property type="protein sequence ID" value="CAJ59322.1"/>
    <property type="molecule type" value="Genomic_DNA"/>
</dbReference>
<sequence length="23" mass="2754">MPVAHTDAYRKEGFHYYCGHGWQ</sequence>
<organism evidence="1 2">
    <name type="scientific">Frankia alni (strain DSM 45986 / CECT 9034 / ACN14a)</name>
    <dbReference type="NCBI Taxonomy" id="326424"/>
    <lineage>
        <taxon>Bacteria</taxon>
        <taxon>Bacillati</taxon>
        <taxon>Actinomycetota</taxon>
        <taxon>Actinomycetes</taxon>
        <taxon>Frankiales</taxon>
        <taxon>Frankiaceae</taxon>
        <taxon>Frankia</taxon>
    </lineage>
</organism>
<protein>
    <submittedName>
        <fullName evidence="1">Uncharacterized protein</fullName>
    </submittedName>
</protein>
<reference evidence="1 2" key="1">
    <citation type="journal article" date="2007" name="Genome Res.">
        <title>Genome characteristics of facultatively symbiotic Frankia sp. strains reflect host range and host plant biogeography.</title>
        <authorList>
            <person name="Normand P."/>
            <person name="Lapierre P."/>
            <person name="Tisa L.S."/>
            <person name="Gogarten J.P."/>
            <person name="Alloisio N."/>
            <person name="Bagnarol E."/>
            <person name="Bassi C.A."/>
            <person name="Berry A.M."/>
            <person name="Bickhart D.M."/>
            <person name="Choisne N."/>
            <person name="Couloux A."/>
            <person name="Cournoyer B."/>
            <person name="Cruveiller S."/>
            <person name="Daubin V."/>
            <person name="Demange N."/>
            <person name="Francino M.P."/>
            <person name="Goltsman E."/>
            <person name="Huang Y."/>
            <person name="Kopp O.R."/>
            <person name="Labarre L."/>
            <person name="Lapidus A."/>
            <person name="Lavire C."/>
            <person name="Marechal J."/>
            <person name="Martinez M."/>
            <person name="Mastronunzio J.E."/>
            <person name="Mullin B.C."/>
            <person name="Niemann J."/>
            <person name="Pujic P."/>
            <person name="Rawnsley T."/>
            <person name="Rouy Z."/>
            <person name="Schenowitz C."/>
            <person name="Sellstedt A."/>
            <person name="Tavares F."/>
            <person name="Tomkins J.P."/>
            <person name="Vallenet D."/>
            <person name="Valverde C."/>
            <person name="Wall L.G."/>
            <person name="Wang Y."/>
            <person name="Medigue C."/>
            <person name="Benson D.R."/>
        </authorList>
    </citation>
    <scope>NUCLEOTIDE SEQUENCE [LARGE SCALE GENOMIC DNA]</scope>
    <source>
        <strain evidence="2">DSM 45986 / CECT 9034 / ACN14a</strain>
    </source>
</reference>
<evidence type="ECO:0000313" key="2">
    <source>
        <dbReference type="Proteomes" id="UP000000657"/>
    </source>
</evidence>
<evidence type="ECO:0000313" key="1">
    <source>
        <dbReference type="EMBL" id="CAJ59322.1"/>
    </source>
</evidence>
<dbReference type="Proteomes" id="UP000000657">
    <property type="component" value="Chromosome"/>
</dbReference>
<gene>
    <name evidence="1" type="ordered locus">FRAAL0648</name>
</gene>
<proteinExistence type="predicted"/>